<feature type="compositionally biased region" description="Polar residues" evidence="1">
    <location>
        <begin position="473"/>
        <end position="487"/>
    </location>
</feature>
<proteinExistence type="predicted"/>
<dbReference type="PANTHER" id="PTHR36424">
    <property type="entry name" value="PHEROMONE-REGULATED MEMBRANE PROTEIN 6"/>
    <property type="match status" value="1"/>
</dbReference>
<feature type="transmembrane region" description="Helical" evidence="2">
    <location>
        <begin position="215"/>
        <end position="244"/>
    </location>
</feature>
<accession>A0A9W8DU66</accession>
<dbReference type="AlphaFoldDB" id="A0A9W8DU66"/>
<comment type="caution">
    <text evidence="3">The sequence shown here is derived from an EMBL/GenBank/DDBJ whole genome shotgun (WGS) entry which is preliminary data.</text>
</comment>
<keyword evidence="4" id="KW-1185">Reference proteome</keyword>
<keyword evidence="2" id="KW-1133">Transmembrane helix</keyword>
<dbReference type="Pfam" id="PF16944">
    <property type="entry name" value="KCH"/>
    <property type="match status" value="1"/>
</dbReference>
<feature type="compositionally biased region" description="Gly residues" evidence="1">
    <location>
        <begin position="295"/>
        <end position="304"/>
    </location>
</feature>
<dbReference type="OrthoDB" id="2128042at2759"/>
<feature type="compositionally biased region" description="Basic and acidic residues" evidence="1">
    <location>
        <begin position="441"/>
        <end position="462"/>
    </location>
</feature>
<feature type="region of interest" description="Disordered" evidence="1">
    <location>
        <begin position="287"/>
        <end position="307"/>
    </location>
</feature>
<feature type="region of interest" description="Disordered" evidence="1">
    <location>
        <begin position="419"/>
        <end position="559"/>
    </location>
</feature>
<evidence type="ECO:0000256" key="2">
    <source>
        <dbReference type="SAM" id="Phobius"/>
    </source>
</evidence>
<feature type="compositionally biased region" description="Polar residues" evidence="1">
    <location>
        <begin position="510"/>
        <end position="525"/>
    </location>
</feature>
<dbReference type="PANTHER" id="PTHR36424:SF1">
    <property type="entry name" value="LOW AFFINITY K(+) TRANSPORTER 1-RELATED"/>
    <property type="match status" value="1"/>
</dbReference>
<sequence>MCFQTTKWKREIINDHKFEYIDANDFTDNSAGARFSYMIVFARVVKATLVYVADVYTAVSLFVMKDYYMGKDSIYRQISGFPVHVLRFVFWASILISFGLLAWEYRKSRRVYKTRDISYAYTSPLVYRYICLVSYPHYCFFRQIDNHRKFKDNVAFFVFFNLKSWKRVLFAESPRQVFNGLALGFMLKAIYIKNHNSFPTDFDAYAKETSQKFSICVMAFTFIMYAISVLTIIAAAALYVPLLFSIQGNIKEYCCHKVDKRVAMILKKYSKKRIAADRANAEREKKGLQTLYGSEGNGSAGVGEGPREPTLPKLDYDVMLDEPVGPHPAGNVYNPYGVPVQPYRTDSPGPAYPMQPRFPPAANSVYAPSVGPISVISTGRDDLASYADGGGGSTALPANDPRRQLADVAYSRGRQPALPNLDYVLNQPESMGEEGSYRSYDQGDRYQHHQRHQDNPYPHEYHQAGPPYPSATYPPQRSYTDHTSAATATVALGERGTSVPPYPHDGSDDLASNTDTTSVTSQQPLTPGYGRGGHDPSMTRGTSTQYYDQLHSSARNRHI</sequence>
<evidence type="ECO:0000313" key="4">
    <source>
        <dbReference type="Proteomes" id="UP001150569"/>
    </source>
</evidence>
<dbReference type="GO" id="GO:0015079">
    <property type="term" value="F:potassium ion transmembrane transporter activity"/>
    <property type="evidence" value="ECO:0007669"/>
    <property type="project" value="InterPro"/>
</dbReference>
<dbReference type="EMBL" id="JANBPT010000192">
    <property type="protein sequence ID" value="KAJ1926043.1"/>
    <property type="molecule type" value="Genomic_DNA"/>
</dbReference>
<dbReference type="InterPro" id="IPR031606">
    <property type="entry name" value="Kch1/2"/>
</dbReference>
<protein>
    <submittedName>
        <fullName evidence="3">Potassium transporter</fullName>
    </submittedName>
</protein>
<feature type="transmembrane region" description="Helical" evidence="2">
    <location>
        <begin position="84"/>
        <end position="103"/>
    </location>
</feature>
<evidence type="ECO:0000256" key="1">
    <source>
        <dbReference type="SAM" id="MobiDB-lite"/>
    </source>
</evidence>
<dbReference type="Proteomes" id="UP001150569">
    <property type="component" value="Unassembled WGS sequence"/>
</dbReference>
<reference evidence="3" key="1">
    <citation type="submission" date="2022-07" db="EMBL/GenBank/DDBJ databases">
        <title>Phylogenomic reconstructions and comparative analyses of Kickxellomycotina fungi.</title>
        <authorList>
            <person name="Reynolds N.K."/>
            <person name="Stajich J.E."/>
            <person name="Barry K."/>
            <person name="Grigoriev I.V."/>
            <person name="Crous P."/>
            <person name="Smith M.E."/>
        </authorList>
    </citation>
    <scope>NUCLEOTIDE SEQUENCE</scope>
    <source>
        <strain evidence="3">RSA 861</strain>
    </source>
</reference>
<feature type="compositionally biased region" description="Polar residues" evidence="1">
    <location>
        <begin position="539"/>
        <end position="553"/>
    </location>
</feature>
<evidence type="ECO:0000313" key="3">
    <source>
        <dbReference type="EMBL" id="KAJ1926043.1"/>
    </source>
</evidence>
<keyword evidence="2" id="KW-0812">Transmembrane</keyword>
<feature type="transmembrane region" description="Helical" evidence="2">
    <location>
        <begin position="44"/>
        <end position="64"/>
    </location>
</feature>
<organism evidence="3 4">
    <name type="scientific">Tieghemiomyces parasiticus</name>
    <dbReference type="NCBI Taxonomy" id="78921"/>
    <lineage>
        <taxon>Eukaryota</taxon>
        <taxon>Fungi</taxon>
        <taxon>Fungi incertae sedis</taxon>
        <taxon>Zoopagomycota</taxon>
        <taxon>Kickxellomycotina</taxon>
        <taxon>Dimargaritomycetes</taxon>
        <taxon>Dimargaritales</taxon>
        <taxon>Dimargaritaceae</taxon>
        <taxon>Tieghemiomyces</taxon>
    </lineage>
</organism>
<gene>
    <name evidence="3" type="primary">KCH1_2</name>
    <name evidence="3" type="ORF">IWQ60_004140</name>
</gene>
<keyword evidence="2" id="KW-0472">Membrane</keyword>
<dbReference type="GO" id="GO:0005886">
    <property type="term" value="C:plasma membrane"/>
    <property type="evidence" value="ECO:0007669"/>
    <property type="project" value="InterPro"/>
</dbReference>
<name>A0A9W8DU66_9FUNG</name>